<proteinExistence type="predicted"/>
<evidence type="ECO:0000313" key="2">
    <source>
        <dbReference type="Proteomes" id="UP000800235"/>
    </source>
</evidence>
<comment type="caution">
    <text evidence="1">The sequence shown here is derived from an EMBL/GenBank/DDBJ whole genome shotgun (WGS) entry which is preliminary data.</text>
</comment>
<dbReference type="SUPFAM" id="SSF48371">
    <property type="entry name" value="ARM repeat"/>
    <property type="match status" value="1"/>
</dbReference>
<gene>
    <name evidence="1" type="ORF">EJ08DRAFT_193192</name>
</gene>
<protein>
    <submittedName>
        <fullName evidence="1">Uncharacterized protein</fullName>
    </submittedName>
</protein>
<accession>A0A9P4NSA9</accession>
<keyword evidence="2" id="KW-1185">Reference proteome</keyword>
<name>A0A9P4NSA9_9PEZI</name>
<dbReference type="OrthoDB" id="26149at2759"/>
<reference evidence="1" key="1">
    <citation type="journal article" date="2020" name="Stud. Mycol.">
        <title>101 Dothideomycetes genomes: a test case for predicting lifestyles and emergence of pathogens.</title>
        <authorList>
            <person name="Haridas S."/>
            <person name="Albert R."/>
            <person name="Binder M."/>
            <person name="Bloem J."/>
            <person name="Labutti K."/>
            <person name="Salamov A."/>
            <person name="Andreopoulos B."/>
            <person name="Baker S."/>
            <person name="Barry K."/>
            <person name="Bills G."/>
            <person name="Bluhm B."/>
            <person name="Cannon C."/>
            <person name="Castanera R."/>
            <person name="Culley D."/>
            <person name="Daum C."/>
            <person name="Ezra D."/>
            <person name="Gonzalez J."/>
            <person name="Henrissat B."/>
            <person name="Kuo A."/>
            <person name="Liang C."/>
            <person name="Lipzen A."/>
            <person name="Lutzoni F."/>
            <person name="Magnuson J."/>
            <person name="Mondo S."/>
            <person name="Nolan M."/>
            <person name="Ohm R."/>
            <person name="Pangilinan J."/>
            <person name="Park H.-J."/>
            <person name="Ramirez L."/>
            <person name="Alfaro M."/>
            <person name="Sun H."/>
            <person name="Tritt A."/>
            <person name="Yoshinaga Y."/>
            <person name="Zwiers L.-H."/>
            <person name="Turgeon B."/>
            <person name="Goodwin S."/>
            <person name="Spatafora J."/>
            <person name="Crous P."/>
            <person name="Grigoriev I."/>
        </authorList>
    </citation>
    <scope>NUCLEOTIDE SEQUENCE</scope>
    <source>
        <strain evidence="1">CBS 130266</strain>
    </source>
</reference>
<dbReference type="InterPro" id="IPR011989">
    <property type="entry name" value="ARM-like"/>
</dbReference>
<dbReference type="InterPro" id="IPR040144">
    <property type="entry name" value="RAP1GDS1"/>
</dbReference>
<sequence>MDTAHRAENEKYIADFAHFFESHGPDDLKDLQTHVQGFTHQRATVKVVEILADLSRQPEWRKPLCVAGYFERVLQYWSPRVQTIAENVQSIRFIGNLCIGDETAQVKAWAHRSKVRQCLLRGGLVEVTVLDLIVEHLLKSKGGGPIHYAGPVWDYAITLVAEVMQSTIESGVWAKFATNPLICSVQRLPLVTPCTDMYSEIMDAVLAMLRDDATQQRIVTVHHYLLQTQLNGSSLAFNKDVPNLDDPLICTCVLFRALVDEDQSLNPPEVADEVTEGTDKKEANHDQLSIMWLQTFLGEMASKINYKHAHDLLKDEVTFRVGWWLEEEDDTNGTIQHLKTCAFQILANMSHTSAVCIVMVQSKIHQVASKLLMSTKELSPALVHATVGFLRNVATPRENKGSVRETGVMRFLLTRYEDAQERIQVDIYTLLRNLAWSDSETCTQLVTIKEDSDEQEDKLGTDVRKIGSLLCDLGEEKAKLKLILTRIIITIIRTLEKKHKARSPLDWIDDTMIKAMLWMVKSNIHTNLATEAWLGIAIMSRSQEGGKQLYNILRKEDDDILEAFKSTFVDRDDDNKARDRENAYVVLHQLIQSLDEPGAEEVQINHRQALLKMFKENTAAQADLDKEAPIAT</sequence>
<dbReference type="PANTHER" id="PTHR10957">
    <property type="entry name" value="RAP1 GTPASE-GDP DISSOCIATION STIMULATOR 1"/>
    <property type="match status" value="1"/>
</dbReference>
<dbReference type="AlphaFoldDB" id="A0A9P4NSA9"/>
<dbReference type="EMBL" id="MU007033">
    <property type="protein sequence ID" value="KAF2431244.1"/>
    <property type="molecule type" value="Genomic_DNA"/>
</dbReference>
<dbReference type="Proteomes" id="UP000800235">
    <property type="component" value="Unassembled WGS sequence"/>
</dbReference>
<dbReference type="GO" id="GO:0005085">
    <property type="term" value="F:guanyl-nucleotide exchange factor activity"/>
    <property type="evidence" value="ECO:0007669"/>
    <property type="project" value="InterPro"/>
</dbReference>
<evidence type="ECO:0000313" key="1">
    <source>
        <dbReference type="EMBL" id="KAF2431244.1"/>
    </source>
</evidence>
<dbReference type="InterPro" id="IPR016024">
    <property type="entry name" value="ARM-type_fold"/>
</dbReference>
<organism evidence="1 2">
    <name type="scientific">Tothia fuscella</name>
    <dbReference type="NCBI Taxonomy" id="1048955"/>
    <lineage>
        <taxon>Eukaryota</taxon>
        <taxon>Fungi</taxon>
        <taxon>Dikarya</taxon>
        <taxon>Ascomycota</taxon>
        <taxon>Pezizomycotina</taxon>
        <taxon>Dothideomycetes</taxon>
        <taxon>Pleosporomycetidae</taxon>
        <taxon>Venturiales</taxon>
        <taxon>Cylindrosympodiaceae</taxon>
        <taxon>Tothia</taxon>
    </lineage>
</organism>
<dbReference type="Gene3D" id="1.25.10.10">
    <property type="entry name" value="Leucine-rich Repeat Variant"/>
    <property type="match status" value="1"/>
</dbReference>